<dbReference type="GO" id="GO:0005524">
    <property type="term" value="F:ATP binding"/>
    <property type="evidence" value="ECO:0007669"/>
    <property type="project" value="InterPro"/>
</dbReference>
<evidence type="ECO:0000259" key="2">
    <source>
        <dbReference type="PROSITE" id="PS50011"/>
    </source>
</evidence>
<keyword evidence="1" id="KW-0472">Membrane</keyword>
<sequence length="132" mass="14829">MEKNGMILVYDYMAQGALRDHLYKTYKPPLPWNQKLKICTAAVRGLQYPHADAKSTITHRDIEGHQHIVRPSMGCKGFRFEGTGILVSGFWSLLSVATIAIHSSTAASKVDSHLIGVALLIYWRYYCYGVVN</sequence>
<proteinExistence type="predicted"/>
<dbReference type="InterPro" id="IPR000719">
    <property type="entry name" value="Prot_kinase_dom"/>
</dbReference>
<feature type="transmembrane region" description="Helical" evidence="1">
    <location>
        <begin position="113"/>
        <end position="131"/>
    </location>
</feature>
<dbReference type="PANTHER" id="PTHR27003:SF330">
    <property type="entry name" value="PROTEIN KINASE DOMAIN-CONTAINING PROTEIN"/>
    <property type="match status" value="1"/>
</dbReference>
<evidence type="ECO:0000313" key="3">
    <source>
        <dbReference type="EMBL" id="KAF2320645.1"/>
    </source>
</evidence>
<gene>
    <name evidence="3" type="ORF">GH714_029754</name>
</gene>
<keyword evidence="4" id="KW-1185">Reference proteome</keyword>
<dbReference type="SUPFAM" id="SSF56112">
    <property type="entry name" value="Protein kinase-like (PK-like)"/>
    <property type="match status" value="1"/>
</dbReference>
<dbReference type="InterPro" id="IPR045272">
    <property type="entry name" value="ANXUR1/2-like"/>
</dbReference>
<evidence type="ECO:0000256" key="1">
    <source>
        <dbReference type="SAM" id="Phobius"/>
    </source>
</evidence>
<accession>A0A6A6N727</accession>
<keyword evidence="1" id="KW-0812">Transmembrane</keyword>
<feature type="transmembrane region" description="Helical" evidence="1">
    <location>
        <begin position="80"/>
        <end position="101"/>
    </location>
</feature>
<dbReference type="GO" id="GO:0005886">
    <property type="term" value="C:plasma membrane"/>
    <property type="evidence" value="ECO:0007669"/>
    <property type="project" value="TreeGrafter"/>
</dbReference>
<protein>
    <recommendedName>
        <fullName evidence="2">Protein kinase domain-containing protein</fullName>
    </recommendedName>
</protein>
<dbReference type="GO" id="GO:0004714">
    <property type="term" value="F:transmembrane receptor protein tyrosine kinase activity"/>
    <property type="evidence" value="ECO:0007669"/>
    <property type="project" value="InterPro"/>
</dbReference>
<dbReference type="Gene3D" id="1.10.510.10">
    <property type="entry name" value="Transferase(Phosphotransferase) domain 1"/>
    <property type="match status" value="1"/>
</dbReference>
<dbReference type="Proteomes" id="UP000467840">
    <property type="component" value="Chromosome 10"/>
</dbReference>
<feature type="domain" description="Protein kinase" evidence="2">
    <location>
        <begin position="1"/>
        <end position="132"/>
    </location>
</feature>
<dbReference type="PANTHER" id="PTHR27003">
    <property type="entry name" value="OS07G0166700 PROTEIN"/>
    <property type="match status" value="1"/>
</dbReference>
<dbReference type="AlphaFoldDB" id="A0A6A6N727"/>
<dbReference type="PROSITE" id="PS50011">
    <property type="entry name" value="PROTEIN_KINASE_DOM"/>
    <property type="match status" value="1"/>
</dbReference>
<reference evidence="3 4" key="1">
    <citation type="journal article" date="2020" name="Mol. Plant">
        <title>The Chromosome-Based Rubber Tree Genome Provides New Insights into Spurge Genome Evolution and Rubber Biosynthesis.</title>
        <authorList>
            <person name="Liu J."/>
            <person name="Shi C."/>
            <person name="Shi C.C."/>
            <person name="Li W."/>
            <person name="Zhang Q.J."/>
            <person name="Zhang Y."/>
            <person name="Li K."/>
            <person name="Lu H.F."/>
            <person name="Shi C."/>
            <person name="Zhu S.T."/>
            <person name="Xiao Z.Y."/>
            <person name="Nan H."/>
            <person name="Yue Y."/>
            <person name="Zhu X.G."/>
            <person name="Wu Y."/>
            <person name="Hong X.N."/>
            <person name="Fan G.Y."/>
            <person name="Tong Y."/>
            <person name="Zhang D."/>
            <person name="Mao C.L."/>
            <person name="Liu Y.L."/>
            <person name="Hao S.J."/>
            <person name="Liu W.Q."/>
            <person name="Lv M.Q."/>
            <person name="Zhang H.B."/>
            <person name="Liu Y."/>
            <person name="Hu-Tang G.R."/>
            <person name="Wang J.P."/>
            <person name="Wang J.H."/>
            <person name="Sun Y.H."/>
            <person name="Ni S.B."/>
            <person name="Chen W.B."/>
            <person name="Zhang X.C."/>
            <person name="Jiao Y.N."/>
            <person name="Eichler E.E."/>
            <person name="Li G.H."/>
            <person name="Liu X."/>
            <person name="Gao L.Z."/>
        </authorList>
    </citation>
    <scope>NUCLEOTIDE SEQUENCE [LARGE SCALE GENOMIC DNA]</scope>
    <source>
        <strain evidence="4">cv. GT1</strain>
        <tissue evidence="3">Leaf</tissue>
    </source>
</reference>
<organism evidence="3 4">
    <name type="scientific">Hevea brasiliensis</name>
    <name type="common">Para rubber tree</name>
    <name type="synonym">Siphonia brasiliensis</name>
    <dbReference type="NCBI Taxonomy" id="3981"/>
    <lineage>
        <taxon>Eukaryota</taxon>
        <taxon>Viridiplantae</taxon>
        <taxon>Streptophyta</taxon>
        <taxon>Embryophyta</taxon>
        <taxon>Tracheophyta</taxon>
        <taxon>Spermatophyta</taxon>
        <taxon>Magnoliopsida</taxon>
        <taxon>eudicotyledons</taxon>
        <taxon>Gunneridae</taxon>
        <taxon>Pentapetalae</taxon>
        <taxon>rosids</taxon>
        <taxon>fabids</taxon>
        <taxon>Malpighiales</taxon>
        <taxon>Euphorbiaceae</taxon>
        <taxon>Crotonoideae</taxon>
        <taxon>Micrandreae</taxon>
        <taxon>Hevea</taxon>
    </lineage>
</organism>
<dbReference type="GO" id="GO:0009506">
    <property type="term" value="C:plasmodesma"/>
    <property type="evidence" value="ECO:0007669"/>
    <property type="project" value="TreeGrafter"/>
</dbReference>
<evidence type="ECO:0000313" key="4">
    <source>
        <dbReference type="Proteomes" id="UP000467840"/>
    </source>
</evidence>
<comment type="caution">
    <text evidence="3">The sequence shown here is derived from an EMBL/GenBank/DDBJ whole genome shotgun (WGS) entry which is preliminary data.</text>
</comment>
<name>A0A6A6N727_HEVBR</name>
<dbReference type="EMBL" id="JAAGAX010000003">
    <property type="protein sequence ID" value="KAF2320645.1"/>
    <property type="molecule type" value="Genomic_DNA"/>
</dbReference>
<dbReference type="InterPro" id="IPR011009">
    <property type="entry name" value="Kinase-like_dom_sf"/>
</dbReference>
<keyword evidence="1" id="KW-1133">Transmembrane helix</keyword>